<gene>
    <name evidence="3" type="ORF">cand_007460</name>
</gene>
<comment type="caution">
    <text evidence="3">The sequence shown here is derived from an EMBL/GenBank/DDBJ whole genome shotgun (WGS) entry which is preliminary data.</text>
</comment>
<dbReference type="Proteomes" id="UP000186804">
    <property type="component" value="Unassembled WGS sequence"/>
</dbReference>
<organism evidence="3 4">
    <name type="scientific">Cryptosporidium andersoni</name>
    <dbReference type="NCBI Taxonomy" id="117008"/>
    <lineage>
        <taxon>Eukaryota</taxon>
        <taxon>Sar</taxon>
        <taxon>Alveolata</taxon>
        <taxon>Apicomplexa</taxon>
        <taxon>Conoidasida</taxon>
        <taxon>Coccidia</taxon>
        <taxon>Eucoccidiorida</taxon>
        <taxon>Eimeriorina</taxon>
        <taxon>Cryptosporidiidae</taxon>
        <taxon>Cryptosporidium</taxon>
    </lineage>
</organism>
<keyword evidence="1" id="KW-0175">Coiled coil</keyword>
<accession>A0A1J4MP96</accession>
<keyword evidence="2" id="KW-0472">Membrane</keyword>
<keyword evidence="4" id="KW-1185">Reference proteome</keyword>
<feature type="transmembrane region" description="Helical" evidence="2">
    <location>
        <begin position="112"/>
        <end position="133"/>
    </location>
</feature>
<dbReference type="GeneID" id="92364931"/>
<reference evidence="3 4" key="1">
    <citation type="submission" date="2016-10" db="EMBL/GenBank/DDBJ databases">
        <title>Reductive evolution of mitochondrial metabolism and differential evolution of invasion-related proteins in Cryptosporidium.</title>
        <authorList>
            <person name="Liu S."/>
            <person name="Roellig D.M."/>
            <person name="Guo Y."/>
            <person name="Li N."/>
            <person name="Frace M.A."/>
            <person name="Tang K."/>
            <person name="Zhang L."/>
            <person name="Feng Y."/>
            <person name="Xiao L."/>
        </authorList>
    </citation>
    <scope>NUCLEOTIDE SEQUENCE [LARGE SCALE GENOMIC DNA]</scope>
    <source>
        <strain evidence="3">30847</strain>
    </source>
</reference>
<dbReference type="AlphaFoldDB" id="A0A1J4MP96"/>
<name>A0A1J4MP96_9CRYT</name>
<keyword evidence="2" id="KW-1133">Transmembrane helix</keyword>
<keyword evidence="2" id="KW-0812">Transmembrane</keyword>
<feature type="coiled-coil region" evidence="1">
    <location>
        <begin position="66"/>
        <end position="93"/>
    </location>
</feature>
<sequence length="210" mass="25014">MQNFSIRFLRLYSNRLNNCKFPLRSNDYIPIFCYNKVWIHTFIPKFGNIEKFSNFYLKSREQDLSNKEYKDKITEYNNNNNNNIDKLNKYEKLLNTEYKSTGFSKYYENLNIIILPLRFIYFIDILNFTSSIFTNLREYITLLARMSFQAIRPLLAFSVLGEAVKIALALITGSSIAFTFSFILAFEVFYFFLQCFISFVFLSMFFKAIV</sequence>
<proteinExistence type="predicted"/>
<dbReference type="OrthoDB" id="375885at2759"/>
<evidence type="ECO:0000256" key="1">
    <source>
        <dbReference type="SAM" id="Coils"/>
    </source>
</evidence>
<evidence type="ECO:0000313" key="4">
    <source>
        <dbReference type="Proteomes" id="UP000186804"/>
    </source>
</evidence>
<protein>
    <submittedName>
        <fullName evidence="3">Uncharacterized protein</fullName>
    </submittedName>
</protein>
<evidence type="ECO:0000313" key="3">
    <source>
        <dbReference type="EMBL" id="OII76000.1"/>
    </source>
</evidence>
<dbReference type="EMBL" id="LRBS01000069">
    <property type="protein sequence ID" value="OII76000.1"/>
    <property type="molecule type" value="Genomic_DNA"/>
</dbReference>
<feature type="transmembrane region" description="Helical" evidence="2">
    <location>
        <begin position="189"/>
        <end position="209"/>
    </location>
</feature>
<dbReference type="VEuPathDB" id="CryptoDB:cand_007460"/>
<feature type="transmembrane region" description="Helical" evidence="2">
    <location>
        <begin position="154"/>
        <end position="183"/>
    </location>
</feature>
<evidence type="ECO:0000256" key="2">
    <source>
        <dbReference type="SAM" id="Phobius"/>
    </source>
</evidence>
<dbReference type="RefSeq" id="XP_067067846.1">
    <property type="nucleotide sequence ID" value="XM_067210986.1"/>
</dbReference>